<organism evidence="1">
    <name type="scientific">Tanacetum cinerariifolium</name>
    <name type="common">Dalmatian daisy</name>
    <name type="synonym">Chrysanthemum cinerariifolium</name>
    <dbReference type="NCBI Taxonomy" id="118510"/>
    <lineage>
        <taxon>Eukaryota</taxon>
        <taxon>Viridiplantae</taxon>
        <taxon>Streptophyta</taxon>
        <taxon>Embryophyta</taxon>
        <taxon>Tracheophyta</taxon>
        <taxon>Spermatophyta</taxon>
        <taxon>Magnoliopsida</taxon>
        <taxon>eudicotyledons</taxon>
        <taxon>Gunneridae</taxon>
        <taxon>Pentapetalae</taxon>
        <taxon>asterids</taxon>
        <taxon>campanulids</taxon>
        <taxon>Asterales</taxon>
        <taxon>Asteraceae</taxon>
        <taxon>Asteroideae</taxon>
        <taxon>Anthemideae</taxon>
        <taxon>Anthemidinae</taxon>
        <taxon>Tanacetum</taxon>
    </lineage>
</organism>
<protein>
    <submittedName>
        <fullName evidence="1">Apoptotic chromatin condensation inducer in the nucleus-like isoform X1</fullName>
    </submittedName>
</protein>
<gene>
    <name evidence="1" type="ORF">Tci_930010</name>
</gene>
<proteinExistence type="predicted"/>
<dbReference type="AlphaFoldDB" id="A0A699XMG5"/>
<name>A0A699XMG5_TANCI</name>
<accession>A0A699XMG5</accession>
<reference evidence="1" key="1">
    <citation type="journal article" date="2019" name="Sci. Rep.">
        <title>Draft genome of Tanacetum cinerariifolium, the natural source of mosquito coil.</title>
        <authorList>
            <person name="Yamashiro T."/>
            <person name="Shiraishi A."/>
            <person name="Satake H."/>
            <person name="Nakayama K."/>
        </authorList>
    </citation>
    <scope>NUCLEOTIDE SEQUENCE</scope>
</reference>
<feature type="non-terminal residue" evidence="1">
    <location>
        <position position="1"/>
    </location>
</feature>
<dbReference type="EMBL" id="BKCJ011847950">
    <property type="protein sequence ID" value="GFD58041.1"/>
    <property type="molecule type" value="Genomic_DNA"/>
</dbReference>
<evidence type="ECO:0000313" key="1">
    <source>
        <dbReference type="EMBL" id="GFD58041.1"/>
    </source>
</evidence>
<comment type="caution">
    <text evidence="1">The sequence shown here is derived from an EMBL/GenBank/DDBJ whole genome shotgun (WGS) entry which is preliminary data.</text>
</comment>
<sequence length="53" mass="5648">NVIADDVKIEVDLKPAHPSLSKVTIDDGNTESVVADAPLKDKVTTKEKYVAVA</sequence>